<evidence type="ECO:0000313" key="1">
    <source>
        <dbReference type="EMBL" id="AWV97371.1"/>
    </source>
</evidence>
<reference evidence="1 2" key="1">
    <citation type="submission" date="2018-05" db="EMBL/GenBank/DDBJ databases">
        <title>Complete genome sequence of Arcticibacterium luteifluviistationis SM1504T, a cytophagaceae bacterium isolated from Arctic surface seawater.</title>
        <authorList>
            <person name="Li Y."/>
            <person name="Qin Q.-L."/>
        </authorList>
    </citation>
    <scope>NUCLEOTIDE SEQUENCE [LARGE SCALE GENOMIC DNA]</scope>
    <source>
        <strain evidence="1 2">SM1504</strain>
    </source>
</reference>
<name>A0A2Z4G861_9BACT</name>
<dbReference type="OrthoDB" id="1202469at2"/>
<proteinExistence type="predicted"/>
<gene>
    <name evidence="1" type="ORF">DJ013_03965</name>
</gene>
<evidence type="ECO:0000313" key="2">
    <source>
        <dbReference type="Proteomes" id="UP000249873"/>
    </source>
</evidence>
<dbReference type="RefSeq" id="WP_111370473.1">
    <property type="nucleotide sequence ID" value="NZ_CP029480.1"/>
</dbReference>
<dbReference type="AlphaFoldDB" id="A0A2Z4G861"/>
<dbReference type="Proteomes" id="UP000249873">
    <property type="component" value="Chromosome"/>
</dbReference>
<dbReference type="KEGG" id="als:DJ013_03965"/>
<keyword evidence="2" id="KW-1185">Reference proteome</keyword>
<organism evidence="1 2">
    <name type="scientific">Arcticibacterium luteifluviistationis</name>
    <dbReference type="NCBI Taxonomy" id="1784714"/>
    <lineage>
        <taxon>Bacteria</taxon>
        <taxon>Pseudomonadati</taxon>
        <taxon>Bacteroidota</taxon>
        <taxon>Cytophagia</taxon>
        <taxon>Cytophagales</taxon>
        <taxon>Leadbetterellaceae</taxon>
        <taxon>Arcticibacterium</taxon>
    </lineage>
</organism>
<sequence>MPSKEFIEVTVKNHQILHGFNENNQEVIEKVEVAAAAKKLIKIDRILSISEKFILTSYAYDRIIYWEYEETYDDLKEMLSSK</sequence>
<protein>
    <submittedName>
        <fullName evidence="1">Uncharacterized protein</fullName>
    </submittedName>
</protein>
<dbReference type="EMBL" id="CP029480">
    <property type="protein sequence ID" value="AWV97371.1"/>
    <property type="molecule type" value="Genomic_DNA"/>
</dbReference>
<accession>A0A2Z4G861</accession>